<evidence type="ECO:0000313" key="2">
    <source>
        <dbReference type="EMBL" id="QDX90909.1"/>
    </source>
</evidence>
<geneLocation type="plasmid" evidence="2 3">
    <name>p1821L01</name>
</geneLocation>
<gene>
    <name evidence="2" type="ORF">EEL30_00020</name>
</gene>
<comment type="similarity">
    <text evidence="1">Belongs to the UPF0751 family.</text>
</comment>
<name>A0A518V1N8_BRELA</name>
<accession>A0A518V1N8</accession>
<dbReference type="Pfam" id="PF10087">
    <property type="entry name" value="DUF2325"/>
    <property type="match status" value="1"/>
</dbReference>
<dbReference type="OrthoDB" id="2881859at2"/>
<keyword evidence="2" id="KW-0614">Plasmid</keyword>
<keyword evidence="3" id="KW-1185">Reference proteome</keyword>
<evidence type="ECO:0000313" key="3">
    <source>
        <dbReference type="Proteomes" id="UP000319432"/>
    </source>
</evidence>
<dbReference type="Proteomes" id="UP000319432">
    <property type="component" value="Plasmid p1821L01"/>
</dbReference>
<reference evidence="2 3" key="1">
    <citation type="submission" date="2018-11" db="EMBL/GenBank/DDBJ databases">
        <title>Phylogenetic determinants of toxin gene distribution in genomes of Brevibacillus laterosporus.</title>
        <authorList>
            <person name="Glare T.R."/>
            <person name="Durrant A."/>
            <person name="Berry C."/>
            <person name="Palma L."/>
            <person name="Ormskirk M."/>
            <person name="Cox M.O."/>
        </authorList>
    </citation>
    <scope>NUCLEOTIDE SEQUENCE [LARGE SCALE GENOMIC DNA]</scope>
    <source>
        <strain evidence="2 3">1821L</strain>
        <plasmid evidence="2 3">p1821L01</plasmid>
    </source>
</reference>
<evidence type="ECO:0000256" key="1">
    <source>
        <dbReference type="ARBA" id="ARBA00007189"/>
    </source>
</evidence>
<proteinExistence type="inferred from homology"/>
<dbReference type="InterPro" id="IPR016772">
    <property type="entry name" value="UCP020408"/>
</dbReference>
<protein>
    <submittedName>
        <fullName evidence="2">DUF2325 domain-containing protein</fullName>
    </submittedName>
</protein>
<dbReference type="AlphaFoldDB" id="A0A518V1N8"/>
<dbReference type="EMBL" id="CP033461">
    <property type="protein sequence ID" value="QDX90909.1"/>
    <property type="molecule type" value="Genomic_DNA"/>
</dbReference>
<organism evidence="2 3">
    <name type="scientific">Brevibacillus laterosporus</name>
    <name type="common">Bacillus laterosporus</name>
    <dbReference type="NCBI Taxonomy" id="1465"/>
    <lineage>
        <taxon>Bacteria</taxon>
        <taxon>Bacillati</taxon>
        <taxon>Bacillota</taxon>
        <taxon>Bacilli</taxon>
        <taxon>Bacillales</taxon>
        <taxon>Paenibacillaceae</taxon>
        <taxon>Brevibacillus</taxon>
    </lineage>
</organism>
<sequence>MGLKNGFKILFHDGKLRKKNGMQEIKNMIKKADCVVILSGACGHRSMWAAKEFSKEFNKTILYTDNGFGITGAIELVKEAVAS</sequence>